<dbReference type="AlphaFoldDB" id="A0AA36FF32"/>
<protein>
    <submittedName>
        <fullName evidence="1">Uncharacterized protein</fullName>
    </submittedName>
</protein>
<reference evidence="1" key="1">
    <citation type="submission" date="2023-08" db="EMBL/GenBank/DDBJ databases">
        <authorList>
            <person name="Alioto T."/>
            <person name="Alioto T."/>
            <person name="Gomez Garrido J."/>
        </authorList>
    </citation>
    <scope>NUCLEOTIDE SEQUENCE</scope>
</reference>
<keyword evidence="2" id="KW-1185">Reference proteome</keyword>
<sequence>MPGQTAWKIFNQFCEKGANVRVTPPKEATDEPRIRTIIHRTLSPKTKKIDTASTKAYFVHGGFHEKSFVYIVTSLWGSSSVICCGVLRGGASVPFQFPIQARYRSKSLTFILCGTKLFSRMVGLAVPEHSVLTAQGYDLKGLDLQGFDSGSSKYIWTRE</sequence>
<organism evidence="1 2">
    <name type="scientific">Octopus vulgaris</name>
    <name type="common">Common octopus</name>
    <dbReference type="NCBI Taxonomy" id="6645"/>
    <lineage>
        <taxon>Eukaryota</taxon>
        <taxon>Metazoa</taxon>
        <taxon>Spiralia</taxon>
        <taxon>Lophotrochozoa</taxon>
        <taxon>Mollusca</taxon>
        <taxon>Cephalopoda</taxon>
        <taxon>Coleoidea</taxon>
        <taxon>Octopodiformes</taxon>
        <taxon>Octopoda</taxon>
        <taxon>Incirrata</taxon>
        <taxon>Octopodidae</taxon>
        <taxon>Octopus</taxon>
    </lineage>
</organism>
<evidence type="ECO:0000313" key="1">
    <source>
        <dbReference type="EMBL" id="CAI9735262.1"/>
    </source>
</evidence>
<accession>A0AA36FF32</accession>
<gene>
    <name evidence="1" type="ORF">OCTVUL_1B018125</name>
</gene>
<proteinExistence type="predicted"/>
<name>A0AA36FF32_OCTVU</name>
<dbReference type="EMBL" id="OX597830">
    <property type="protein sequence ID" value="CAI9735262.1"/>
    <property type="molecule type" value="Genomic_DNA"/>
</dbReference>
<evidence type="ECO:0000313" key="2">
    <source>
        <dbReference type="Proteomes" id="UP001162480"/>
    </source>
</evidence>
<dbReference type="Proteomes" id="UP001162480">
    <property type="component" value="Chromosome 17"/>
</dbReference>